<comment type="caution">
    <text evidence="2">The sequence shown here is derived from an EMBL/GenBank/DDBJ whole genome shotgun (WGS) entry which is preliminary data.</text>
</comment>
<gene>
    <name evidence="2" type="ORF">THAOC_07104</name>
</gene>
<evidence type="ECO:0000256" key="1">
    <source>
        <dbReference type="SAM" id="MobiDB-lite"/>
    </source>
</evidence>
<evidence type="ECO:0008006" key="4">
    <source>
        <dbReference type="Google" id="ProtNLM"/>
    </source>
</evidence>
<feature type="compositionally biased region" description="Low complexity" evidence="1">
    <location>
        <begin position="416"/>
        <end position="429"/>
    </location>
</feature>
<dbReference type="AlphaFoldDB" id="K0SYE0"/>
<organism evidence="2 3">
    <name type="scientific">Thalassiosira oceanica</name>
    <name type="common">Marine diatom</name>
    <dbReference type="NCBI Taxonomy" id="159749"/>
    <lineage>
        <taxon>Eukaryota</taxon>
        <taxon>Sar</taxon>
        <taxon>Stramenopiles</taxon>
        <taxon>Ochrophyta</taxon>
        <taxon>Bacillariophyta</taxon>
        <taxon>Coscinodiscophyceae</taxon>
        <taxon>Thalassiosirophycidae</taxon>
        <taxon>Thalassiosirales</taxon>
        <taxon>Thalassiosiraceae</taxon>
        <taxon>Thalassiosira</taxon>
    </lineage>
</organism>
<proteinExistence type="predicted"/>
<feature type="region of interest" description="Disordered" evidence="1">
    <location>
        <begin position="401"/>
        <end position="436"/>
    </location>
</feature>
<evidence type="ECO:0000313" key="2">
    <source>
        <dbReference type="EMBL" id="EJK71453.1"/>
    </source>
</evidence>
<sequence>VYERTLKWAHEDAFDSDDIMDHIPSFREELLSTRNYPIDAESVAFTYAMWRLLMKKVYKAELPLPAARKIVPAIVSRWNRCKGRIDEMTRYLSYMNFFFSQSSPKQTLVMRELKKMVMSVFFATKHCFPTRAPPKGLGYSKVQSHLRNSHGLTCREILYTLATSYTVVRPLSGVPLSPKKDARGKVVEEDHPFDIIDLEMSQRQQQELQRNSNATIDEKVRGKRKRFDIFCNDDELGNIRLDPRLHHVPASIGIHSKSKKSGNKKGWNKKRKYCKSFHFIFMGIRLLTPCWDTSAAEVEELFADSDDDEEEEDEETAALDYTLEGGEDSVCVPVGGWPKTLLKSAPRCVVCTKLYGSTKAKQTMWECPTCAVPLCTTKHGKQRSTCYERFHSVKNLNSLLKSSGVTPDGSVAQAQSTGRGSSTRSTGTRKSPRRTR</sequence>
<dbReference type="OrthoDB" id="76175at2759"/>
<protein>
    <recommendedName>
        <fullName evidence="4">PiggyBac transposable element-derived protein domain-containing protein</fullName>
    </recommendedName>
</protein>
<keyword evidence="3" id="KW-1185">Reference proteome</keyword>
<reference evidence="2 3" key="1">
    <citation type="journal article" date="2012" name="Genome Biol.">
        <title>Genome and low-iron response of an oceanic diatom adapted to chronic iron limitation.</title>
        <authorList>
            <person name="Lommer M."/>
            <person name="Specht M."/>
            <person name="Roy A.S."/>
            <person name="Kraemer L."/>
            <person name="Andreson R."/>
            <person name="Gutowska M.A."/>
            <person name="Wolf J."/>
            <person name="Bergner S.V."/>
            <person name="Schilhabel M.B."/>
            <person name="Klostermeier U.C."/>
            <person name="Beiko R.G."/>
            <person name="Rosenstiel P."/>
            <person name="Hippler M."/>
            <person name="Laroche J."/>
        </authorList>
    </citation>
    <scope>NUCLEOTIDE SEQUENCE [LARGE SCALE GENOMIC DNA]</scope>
    <source>
        <strain evidence="2 3">CCMP1005</strain>
    </source>
</reference>
<accession>K0SYE0</accession>
<feature type="non-terminal residue" evidence="2">
    <location>
        <position position="1"/>
    </location>
</feature>
<evidence type="ECO:0000313" key="3">
    <source>
        <dbReference type="Proteomes" id="UP000266841"/>
    </source>
</evidence>
<dbReference type="Proteomes" id="UP000266841">
    <property type="component" value="Unassembled WGS sequence"/>
</dbReference>
<dbReference type="EMBL" id="AGNL01007205">
    <property type="protein sequence ID" value="EJK71453.1"/>
    <property type="molecule type" value="Genomic_DNA"/>
</dbReference>
<name>K0SYE0_THAOC</name>